<dbReference type="AlphaFoldDB" id="A0A2M9B723"/>
<keyword evidence="1" id="KW-0378">Hydrolase</keyword>
<evidence type="ECO:0000313" key="2">
    <source>
        <dbReference type="Proteomes" id="UP000230842"/>
    </source>
</evidence>
<dbReference type="InterPro" id="IPR029069">
    <property type="entry name" value="HotDog_dom_sf"/>
</dbReference>
<dbReference type="GO" id="GO:0016787">
    <property type="term" value="F:hydrolase activity"/>
    <property type="evidence" value="ECO:0007669"/>
    <property type="project" value="UniProtKB-KW"/>
</dbReference>
<dbReference type="Proteomes" id="UP000230842">
    <property type="component" value="Unassembled WGS sequence"/>
</dbReference>
<dbReference type="CDD" id="cd00586">
    <property type="entry name" value="4HBT"/>
    <property type="match status" value="1"/>
</dbReference>
<accession>A0A2M9B723</accession>
<dbReference type="SUPFAM" id="SSF54637">
    <property type="entry name" value="Thioesterase/thiol ester dehydrase-isomerase"/>
    <property type="match status" value="1"/>
</dbReference>
<organism evidence="1 2">
    <name type="scientific">Mumia flava</name>
    <dbReference type="NCBI Taxonomy" id="1348852"/>
    <lineage>
        <taxon>Bacteria</taxon>
        <taxon>Bacillati</taxon>
        <taxon>Actinomycetota</taxon>
        <taxon>Actinomycetes</taxon>
        <taxon>Propionibacteriales</taxon>
        <taxon>Nocardioidaceae</taxon>
        <taxon>Mumia</taxon>
    </lineage>
</organism>
<dbReference type="EMBL" id="PGEZ01000002">
    <property type="protein sequence ID" value="PJJ53722.1"/>
    <property type="molecule type" value="Genomic_DNA"/>
</dbReference>
<dbReference type="RefSeq" id="WP_157805190.1">
    <property type="nucleotide sequence ID" value="NZ_PGEZ01000002.1"/>
</dbReference>
<comment type="caution">
    <text evidence="1">The sequence shown here is derived from an EMBL/GenBank/DDBJ whole genome shotgun (WGS) entry which is preliminary data.</text>
</comment>
<keyword evidence="2" id="KW-1185">Reference proteome</keyword>
<evidence type="ECO:0000313" key="1">
    <source>
        <dbReference type="EMBL" id="PJJ53722.1"/>
    </source>
</evidence>
<dbReference type="Pfam" id="PF13279">
    <property type="entry name" value="4HBT_2"/>
    <property type="match status" value="1"/>
</dbReference>
<reference evidence="1 2" key="1">
    <citation type="submission" date="2017-11" db="EMBL/GenBank/DDBJ databases">
        <title>Genomic Encyclopedia of Archaeal and Bacterial Type Strains, Phase II (KMG-II): From Individual Species to Whole Genera.</title>
        <authorList>
            <person name="Goeker M."/>
        </authorList>
    </citation>
    <scope>NUCLEOTIDE SEQUENCE [LARGE SCALE GENOMIC DNA]</scope>
    <source>
        <strain evidence="1 2">DSM 27763</strain>
    </source>
</reference>
<dbReference type="OrthoDB" id="9803287at2"/>
<sequence>MSDLRRPTVADLDALPPVAALTATPDLEDMNGHMNVRHHYTIHMDGIAAAFEDRAGLNQSWIDRTGESAFSVEHHLQFHSEVLIGDALSVHLRTLGRSDKAIHAMSILLDRTTGKVASTLEFVELYVDLTTRRPTPMPEELAKQFDDLLAEAEGLDWDLPRSHELGTSKRR</sequence>
<gene>
    <name evidence="1" type="ORF">CLV56_3214</name>
</gene>
<proteinExistence type="predicted"/>
<name>A0A2M9B723_9ACTN</name>
<protein>
    <submittedName>
        <fullName evidence="1">Acyl-CoA thioester hydrolase</fullName>
    </submittedName>
</protein>
<dbReference type="Gene3D" id="3.10.129.10">
    <property type="entry name" value="Hotdog Thioesterase"/>
    <property type="match status" value="1"/>
</dbReference>